<reference evidence="1 2" key="1">
    <citation type="submission" date="2017-09" db="EMBL/GenBank/DDBJ databases">
        <title>WGS assembly of Aquilegia coerulea Goldsmith.</title>
        <authorList>
            <person name="Hodges S."/>
            <person name="Kramer E."/>
            <person name="Nordborg M."/>
            <person name="Tomkins J."/>
            <person name="Borevitz J."/>
            <person name="Derieg N."/>
            <person name="Yan J."/>
            <person name="Mihaltcheva S."/>
            <person name="Hayes R.D."/>
            <person name="Rokhsar D."/>
        </authorList>
    </citation>
    <scope>NUCLEOTIDE SEQUENCE [LARGE SCALE GENOMIC DNA]</scope>
    <source>
        <strain evidence="2">cv. Goldsmith</strain>
    </source>
</reference>
<sequence length="76" mass="9192">MCCLCIAAQMNHRTIFQSTDHNYLTNQTKVRYFTISLINKIRRTEEASQILLKRIHRIKEIERRKRKTKLDLTKVM</sequence>
<accession>A0A2G5CJV1</accession>
<organism evidence="1 2">
    <name type="scientific">Aquilegia coerulea</name>
    <name type="common">Rocky mountain columbine</name>
    <dbReference type="NCBI Taxonomy" id="218851"/>
    <lineage>
        <taxon>Eukaryota</taxon>
        <taxon>Viridiplantae</taxon>
        <taxon>Streptophyta</taxon>
        <taxon>Embryophyta</taxon>
        <taxon>Tracheophyta</taxon>
        <taxon>Spermatophyta</taxon>
        <taxon>Magnoliopsida</taxon>
        <taxon>Ranunculales</taxon>
        <taxon>Ranunculaceae</taxon>
        <taxon>Thalictroideae</taxon>
        <taxon>Aquilegia</taxon>
    </lineage>
</organism>
<dbReference type="EMBL" id="KZ305069">
    <property type="protein sequence ID" value="PIA31107.1"/>
    <property type="molecule type" value="Genomic_DNA"/>
</dbReference>
<evidence type="ECO:0000313" key="1">
    <source>
        <dbReference type="EMBL" id="PIA31107.1"/>
    </source>
</evidence>
<dbReference type="AlphaFoldDB" id="A0A2G5CJV1"/>
<dbReference type="InParanoid" id="A0A2G5CJV1"/>
<keyword evidence="2" id="KW-1185">Reference proteome</keyword>
<evidence type="ECO:0000313" key="2">
    <source>
        <dbReference type="Proteomes" id="UP000230069"/>
    </source>
</evidence>
<proteinExistence type="predicted"/>
<protein>
    <submittedName>
        <fullName evidence="1">Uncharacterized protein</fullName>
    </submittedName>
</protein>
<gene>
    <name evidence="1" type="ORF">AQUCO_05200004v1</name>
</gene>
<dbReference type="Proteomes" id="UP000230069">
    <property type="component" value="Unassembled WGS sequence"/>
</dbReference>
<name>A0A2G5CJV1_AQUCA</name>